<gene>
    <name evidence="2" type="ORF">ROTO_33230</name>
</gene>
<name>A0A0L6CQW8_9RHOB</name>
<dbReference type="Pfam" id="PF01755">
    <property type="entry name" value="Glyco_transf_25"/>
    <property type="match status" value="1"/>
</dbReference>
<accession>A0A0L6CQW8</accession>
<dbReference type="CDD" id="cd06532">
    <property type="entry name" value="Glyco_transf_25"/>
    <property type="match status" value="1"/>
</dbReference>
<dbReference type="STRING" id="74031.SAMN04488077_11710"/>
<dbReference type="PATRIC" id="fig|74031.6.peg.3397"/>
<evidence type="ECO:0000259" key="1">
    <source>
        <dbReference type="Pfam" id="PF01755"/>
    </source>
</evidence>
<keyword evidence="3" id="KW-1185">Reference proteome</keyword>
<comment type="caution">
    <text evidence="2">The sequence shown here is derived from an EMBL/GenBank/DDBJ whole genome shotgun (WGS) entry which is preliminary data.</text>
</comment>
<dbReference type="Proteomes" id="UP000037046">
    <property type="component" value="Unassembled WGS sequence"/>
</dbReference>
<dbReference type="GO" id="GO:0016740">
    <property type="term" value="F:transferase activity"/>
    <property type="evidence" value="ECO:0007669"/>
    <property type="project" value="UniProtKB-KW"/>
</dbReference>
<proteinExistence type="predicted"/>
<dbReference type="AlphaFoldDB" id="A0A0L6CQW8"/>
<organism evidence="2 3">
    <name type="scientific">Roseovarius tolerans</name>
    <dbReference type="NCBI Taxonomy" id="74031"/>
    <lineage>
        <taxon>Bacteria</taxon>
        <taxon>Pseudomonadati</taxon>
        <taxon>Pseudomonadota</taxon>
        <taxon>Alphaproteobacteria</taxon>
        <taxon>Rhodobacterales</taxon>
        <taxon>Roseobacteraceae</taxon>
        <taxon>Roseovarius</taxon>
    </lineage>
</organism>
<reference evidence="3" key="1">
    <citation type="submission" date="2015-07" db="EMBL/GenBank/DDBJ databases">
        <title>Draft Genome Sequence of Roseovarius tolerans EL-164, a producer of N-Acylated Alanine Methyl Esters (NAMEs).</title>
        <authorList>
            <person name="Voget S."/>
            <person name="Bruns H."/>
            <person name="Wagner-Doebler I."/>
            <person name="Schulz S."/>
            <person name="Daniel R."/>
        </authorList>
    </citation>
    <scope>NUCLEOTIDE SEQUENCE [LARGE SCALE GENOMIC DNA]</scope>
    <source>
        <strain evidence="3">EL-164</strain>
    </source>
</reference>
<dbReference type="InterPro" id="IPR002654">
    <property type="entry name" value="Glyco_trans_25"/>
</dbReference>
<feature type="domain" description="Glycosyl transferase family 25" evidence="1">
    <location>
        <begin position="10"/>
        <end position="100"/>
    </location>
</feature>
<sequence>MVECLGPIRVVNLPSRPDRRRELAVQLARIGLGFDHPQVSIFDAIRPDSLAGFPTLGARGCFLSHLEILRAARDADLPSIAICEDDLDFSDDFTSRAPALLETLAARDWDMFYGGFDAAAHGMDAAPGLISLDPKQNVLCSHFMALRRPAIHALVPYLTAITEREVGDPAGGPMHVDGAYSHFRADHPQMVTLSVSPTLGVQRPSRTDVHDLRWFDRVPVVRDTAQLYRRWRGAMR</sequence>
<dbReference type="EMBL" id="LGVV01000067">
    <property type="protein sequence ID" value="KNX40131.1"/>
    <property type="molecule type" value="Genomic_DNA"/>
</dbReference>
<evidence type="ECO:0000313" key="3">
    <source>
        <dbReference type="Proteomes" id="UP000037046"/>
    </source>
</evidence>
<keyword evidence="2" id="KW-0808">Transferase</keyword>
<evidence type="ECO:0000313" key="2">
    <source>
        <dbReference type="EMBL" id="KNX40131.1"/>
    </source>
</evidence>
<protein>
    <submittedName>
        <fullName evidence="2">Glycosyltransferase family 25 (LPS biosynthesis protein)</fullName>
    </submittedName>
</protein>